<evidence type="ECO:0000256" key="3">
    <source>
        <dbReference type="ARBA" id="ARBA00023082"/>
    </source>
</evidence>
<dbReference type="RefSeq" id="WP_386821049.1">
    <property type="nucleotide sequence ID" value="NZ_JBHUIT010000031.1"/>
</dbReference>
<dbReference type="Proteomes" id="UP001597375">
    <property type="component" value="Unassembled WGS sequence"/>
</dbReference>
<comment type="similarity">
    <text evidence="1">Belongs to the sigma-70 factor family. ECF subfamily.</text>
</comment>
<dbReference type="InterPro" id="IPR039425">
    <property type="entry name" value="RNA_pol_sigma-70-like"/>
</dbReference>
<dbReference type="PANTHER" id="PTHR43133">
    <property type="entry name" value="RNA POLYMERASE ECF-TYPE SIGMA FACTO"/>
    <property type="match status" value="1"/>
</dbReference>
<dbReference type="PANTHER" id="PTHR43133:SF8">
    <property type="entry name" value="RNA POLYMERASE SIGMA FACTOR HI_1459-RELATED"/>
    <property type="match status" value="1"/>
</dbReference>
<keyword evidence="4" id="KW-0238">DNA-binding</keyword>
<dbReference type="InterPro" id="IPR013249">
    <property type="entry name" value="RNA_pol_sigma70_r4_t2"/>
</dbReference>
<dbReference type="InterPro" id="IPR013324">
    <property type="entry name" value="RNA_pol_sigma_r3/r4-like"/>
</dbReference>
<evidence type="ECO:0000256" key="1">
    <source>
        <dbReference type="ARBA" id="ARBA00010641"/>
    </source>
</evidence>
<proteinExistence type="inferred from homology"/>
<evidence type="ECO:0000256" key="4">
    <source>
        <dbReference type="ARBA" id="ARBA00023125"/>
    </source>
</evidence>
<feature type="domain" description="RNA polymerase sigma factor 70 region 4 type 2" evidence="6">
    <location>
        <begin position="135"/>
        <end position="167"/>
    </location>
</feature>
<protein>
    <submittedName>
        <fullName evidence="7">RNA polymerase sigma factor</fullName>
    </submittedName>
</protein>
<gene>
    <name evidence="7" type="ORF">ACFSSA_13570</name>
</gene>
<evidence type="ECO:0000256" key="2">
    <source>
        <dbReference type="ARBA" id="ARBA00023015"/>
    </source>
</evidence>
<name>A0ABW5D9F0_9BACT</name>
<dbReference type="Pfam" id="PF08281">
    <property type="entry name" value="Sigma70_r4_2"/>
    <property type="match status" value="1"/>
</dbReference>
<keyword evidence="2" id="KW-0805">Transcription regulation</keyword>
<keyword evidence="3" id="KW-0731">Sigma factor</keyword>
<dbReference type="SUPFAM" id="SSF88946">
    <property type="entry name" value="Sigma2 domain of RNA polymerase sigma factors"/>
    <property type="match status" value="1"/>
</dbReference>
<organism evidence="7 8">
    <name type="scientific">Luteolibacter algae</name>
    <dbReference type="NCBI Taxonomy" id="454151"/>
    <lineage>
        <taxon>Bacteria</taxon>
        <taxon>Pseudomonadati</taxon>
        <taxon>Verrucomicrobiota</taxon>
        <taxon>Verrucomicrobiia</taxon>
        <taxon>Verrucomicrobiales</taxon>
        <taxon>Verrucomicrobiaceae</taxon>
        <taxon>Luteolibacter</taxon>
    </lineage>
</organism>
<evidence type="ECO:0000313" key="8">
    <source>
        <dbReference type="Proteomes" id="UP001597375"/>
    </source>
</evidence>
<evidence type="ECO:0000256" key="5">
    <source>
        <dbReference type="ARBA" id="ARBA00023163"/>
    </source>
</evidence>
<accession>A0ABW5D9F0</accession>
<keyword evidence="8" id="KW-1185">Reference proteome</keyword>
<evidence type="ECO:0000313" key="7">
    <source>
        <dbReference type="EMBL" id="MFD2257707.1"/>
    </source>
</evidence>
<dbReference type="EMBL" id="JBHUIT010000031">
    <property type="protein sequence ID" value="MFD2257707.1"/>
    <property type="molecule type" value="Genomic_DNA"/>
</dbReference>
<reference evidence="8" key="1">
    <citation type="journal article" date="2019" name="Int. J. Syst. Evol. Microbiol.">
        <title>The Global Catalogue of Microorganisms (GCM) 10K type strain sequencing project: providing services to taxonomists for standard genome sequencing and annotation.</title>
        <authorList>
            <consortium name="The Broad Institute Genomics Platform"/>
            <consortium name="The Broad Institute Genome Sequencing Center for Infectious Disease"/>
            <person name="Wu L."/>
            <person name="Ma J."/>
        </authorList>
    </citation>
    <scope>NUCLEOTIDE SEQUENCE [LARGE SCALE GENOMIC DNA]</scope>
    <source>
        <strain evidence="8">CGMCC 4.7106</strain>
    </source>
</reference>
<sequence length="184" mass="21736">MEYPETANTKEAREAVFERRKVAVKQSIDEYHGYLQNYLYGLTRQWQDAENLLQDLWQYVLLRFKEDQIGSLPLLRKKAYQLFIDHYRRMVRRGETLSDSPPEPVTRPMTPDAYTDAEEIALKEKFWSEYPGIDLTEEQKEVLWLHARYGFTFAEIEEKTGVSSSTACDWVAHGRDCIAKFINR</sequence>
<comment type="caution">
    <text evidence="7">The sequence shown here is derived from an EMBL/GenBank/DDBJ whole genome shotgun (WGS) entry which is preliminary data.</text>
</comment>
<dbReference type="InterPro" id="IPR013325">
    <property type="entry name" value="RNA_pol_sigma_r2"/>
</dbReference>
<dbReference type="SUPFAM" id="SSF88659">
    <property type="entry name" value="Sigma3 and sigma4 domains of RNA polymerase sigma factors"/>
    <property type="match status" value="1"/>
</dbReference>
<evidence type="ECO:0000259" key="6">
    <source>
        <dbReference type="Pfam" id="PF08281"/>
    </source>
</evidence>
<keyword evidence="5" id="KW-0804">Transcription</keyword>
<dbReference type="Gene3D" id="1.10.1740.10">
    <property type="match status" value="1"/>
</dbReference>